<dbReference type="RefSeq" id="WP_039347222.1">
    <property type="nucleotide sequence ID" value="NZ_FOLA01000001.1"/>
</dbReference>
<sequence length="62" mass="6863">MKKVLAFAILGTLSFASCAQKEEKREDYKENHSVDEKRNAGVPDAAMSDSAQVKDSMKVETK</sequence>
<evidence type="ECO:0000256" key="1">
    <source>
        <dbReference type="SAM" id="MobiDB-lite"/>
    </source>
</evidence>
<evidence type="ECO:0000313" key="3">
    <source>
        <dbReference type="Proteomes" id="UP000031473"/>
    </source>
</evidence>
<protein>
    <recommendedName>
        <fullName evidence="4">Lipoprotein</fullName>
    </recommendedName>
</protein>
<feature type="region of interest" description="Disordered" evidence="1">
    <location>
        <begin position="20"/>
        <end position="62"/>
    </location>
</feature>
<name>A0A0C1FF21_9FLAO</name>
<keyword evidence="3" id="KW-1185">Reference proteome</keyword>
<evidence type="ECO:0000313" key="2">
    <source>
        <dbReference type="EMBL" id="KIA90418.1"/>
    </source>
</evidence>
<accession>A0A0C1FF21</accession>
<organism evidence="2 3">
    <name type="scientific">Kaistella jeonii</name>
    <dbReference type="NCBI Taxonomy" id="266749"/>
    <lineage>
        <taxon>Bacteria</taxon>
        <taxon>Pseudomonadati</taxon>
        <taxon>Bacteroidota</taxon>
        <taxon>Flavobacteriia</taxon>
        <taxon>Flavobacteriales</taxon>
        <taxon>Weeksellaceae</taxon>
        <taxon>Chryseobacterium group</taxon>
        <taxon>Kaistella</taxon>
    </lineage>
</organism>
<proteinExistence type="predicted"/>
<gene>
    <name evidence="2" type="ORF">OA86_00495</name>
</gene>
<dbReference type="EMBL" id="JSYL01000001">
    <property type="protein sequence ID" value="KIA90418.1"/>
    <property type="molecule type" value="Genomic_DNA"/>
</dbReference>
<dbReference type="Proteomes" id="UP000031473">
    <property type="component" value="Unassembled WGS sequence"/>
</dbReference>
<reference evidence="2 3" key="1">
    <citation type="submission" date="2014-10" db="EMBL/GenBank/DDBJ databases">
        <title>Kaistella jeonii genome.</title>
        <authorList>
            <person name="Clayton J.T."/>
            <person name="Newman J.D."/>
        </authorList>
    </citation>
    <scope>NUCLEOTIDE SEQUENCE [LARGE SCALE GENOMIC DNA]</scope>
    <source>
        <strain evidence="2 3">DSM 17048</strain>
    </source>
</reference>
<dbReference type="AlphaFoldDB" id="A0A0C1FF21"/>
<evidence type="ECO:0008006" key="4">
    <source>
        <dbReference type="Google" id="ProtNLM"/>
    </source>
</evidence>
<dbReference type="OrthoDB" id="1273918at2"/>
<comment type="caution">
    <text evidence="2">The sequence shown here is derived from an EMBL/GenBank/DDBJ whole genome shotgun (WGS) entry which is preliminary data.</text>
</comment>
<feature type="compositionally biased region" description="Basic and acidic residues" evidence="1">
    <location>
        <begin position="20"/>
        <end position="39"/>
    </location>
</feature>
<dbReference type="PROSITE" id="PS51257">
    <property type="entry name" value="PROKAR_LIPOPROTEIN"/>
    <property type="match status" value="1"/>
</dbReference>